<gene>
    <name evidence="2" type="ORF">G5C51_09200</name>
</gene>
<evidence type="ECO:0000313" key="3">
    <source>
        <dbReference type="Proteomes" id="UP000481583"/>
    </source>
</evidence>
<feature type="region of interest" description="Disordered" evidence="1">
    <location>
        <begin position="1"/>
        <end position="31"/>
    </location>
</feature>
<dbReference type="AlphaFoldDB" id="A0A6G4TVQ0"/>
<dbReference type="RefSeq" id="WP_165234712.1">
    <property type="nucleotide sequence ID" value="NZ_JAAKZV010000027.1"/>
</dbReference>
<keyword evidence="3" id="KW-1185">Reference proteome</keyword>
<comment type="caution">
    <text evidence="2">The sequence shown here is derived from an EMBL/GenBank/DDBJ whole genome shotgun (WGS) entry which is preliminary data.</text>
</comment>
<name>A0A6G4TVQ0_9ACTN</name>
<proteinExistence type="predicted"/>
<accession>A0A6G4TVQ0</accession>
<reference evidence="2 3" key="1">
    <citation type="submission" date="2020-02" db="EMBL/GenBank/DDBJ databases">
        <title>Whole-genome analyses of novel actinobacteria.</title>
        <authorList>
            <person name="Sahin N."/>
        </authorList>
    </citation>
    <scope>NUCLEOTIDE SEQUENCE [LARGE SCALE GENOMIC DNA]</scope>
    <source>
        <strain evidence="2 3">A7024</strain>
    </source>
</reference>
<protein>
    <submittedName>
        <fullName evidence="2">Uncharacterized protein</fullName>
    </submittedName>
</protein>
<dbReference type="EMBL" id="JAAKZV010000027">
    <property type="protein sequence ID" value="NGN64079.1"/>
    <property type="molecule type" value="Genomic_DNA"/>
</dbReference>
<dbReference type="Proteomes" id="UP000481583">
    <property type="component" value="Unassembled WGS sequence"/>
</dbReference>
<evidence type="ECO:0000313" key="2">
    <source>
        <dbReference type="EMBL" id="NGN64079.1"/>
    </source>
</evidence>
<evidence type="ECO:0000256" key="1">
    <source>
        <dbReference type="SAM" id="MobiDB-lite"/>
    </source>
</evidence>
<feature type="non-terminal residue" evidence="2">
    <location>
        <position position="1"/>
    </location>
</feature>
<sequence length="206" mass="22121">RQPLSQSDLRYPDKRLAPGADDPVAAKDDRRVKTDGDLRKLLVDAPAGADQDAPESALPAGRDGWLAADQLAAEFPRAEPVFKAFVGMGFRRTAQVVWKEGQARVVLVRLYQFHDDAGLSSYSFQQQEHQLVRAAKGGTGTRIPGSGNGRVYTGLPPAAKPGYQSLNQVLAIARRGDIVMEIVIVGPGSISGSYAMGLAKKQLGRL</sequence>
<organism evidence="2 3">
    <name type="scientific">Streptomyces coryli</name>
    <dbReference type="NCBI Taxonomy" id="1128680"/>
    <lineage>
        <taxon>Bacteria</taxon>
        <taxon>Bacillati</taxon>
        <taxon>Actinomycetota</taxon>
        <taxon>Actinomycetes</taxon>
        <taxon>Kitasatosporales</taxon>
        <taxon>Streptomycetaceae</taxon>
        <taxon>Streptomyces</taxon>
    </lineage>
</organism>